<evidence type="ECO:0000256" key="3">
    <source>
        <dbReference type="ARBA" id="ARBA00022771"/>
    </source>
</evidence>
<evidence type="ECO:0000313" key="6">
    <source>
        <dbReference type="EMBL" id="EOA36138.1"/>
    </source>
</evidence>
<dbReference type="PANTHER" id="PTHR32410">
    <property type="entry name" value="CYSTEINE/HISTIDINE-RICH C1 DOMAIN FAMILY PROTEIN"/>
    <property type="match status" value="1"/>
</dbReference>
<dbReference type="SUPFAM" id="SSF57889">
    <property type="entry name" value="Cysteine-rich domain"/>
    <property type="match status" value="3"/>
</dbReference>
<dbReference type="OrthoDB" id="1884766at2759"/>
<keyword evidence="3" id="KW-0863">Zinc-finger</keyword>
<dbReference type="InterPro" id="IPR054483">
    <property type="entry name" value="DC1-like_CT"/>
</dbReference>
<reference evidence="7" key="1">
    <citation type="journal article" date="2013" name="Nat. Genet.">
        <title>The Capsella rubella genome and the genomic consequences of rapid mating system evolution.</title>
        <authorList>
            <person name="Slotte T."/>
            <person name="Hazzouri K.M."/>
            <person name="Agren J.A."/>
            <person name="Koenig D."/>
            <person name="Maumus F."/>
            <person name="Guo Y.L."/>
            <person name="Steige K."/>
            <person name="Platts A.E."/>
            <person name="Escobar J.S."/>
            <person name="Newman L.K."/>
            <person name="Wang W."/>
            <person name="Mandakova T."/>
            <person name="Vello E."/>
            <person name="Smith L.M."/>
            <person name="Henz S.R."/>
            <person name="Steffen J."/>
            <person name="Takuno S."/>
            <person name="Brandvain Y."/>
            <person name="Coop G."/>
            <person name="Andolfatto P."/>
            <person name="Hu T.T."/>
            <person name="Blanchette M."/>
            <person name="Clark R.M."/>
            <person name="Quesneville H."/>
            <person name="Nordborg M."/>
            <person name="Gaut B.S."/>
            <person name="Lysak M.A."/>
            <person name="Jenkins J."/>
            <person name="Grimwood J."/>
            <person name="Chapman J."/>
            <person name="Prochnik S."/>
            <person name="Shu S."/>
            <person name="Rokhsar D."/>
            <person name="Schmutz J."/>
            <person name="Weigel D."/>
            <person name="Wright S.I."/>
        </authorList>
    </citation>
    <scope>NUCLEOTIDE SEQUENCE [LARGE SCALE GENOMIC DNA]</scope>
    <source>
        <strain evidence="7">cv. Monte Gargano</strain>
    </source>
</reference>
<proteinExistence type="predicted"/>
<keyword evidence="2" id="KW-0677">Repeat</keyword>
<keyword evidence="7" id="KW-1185">Reference proteome</keyword>
<dbReference type="Pfam" id="PF03107">
    <property type="entry name" value="C1_2"/>
    <property type="match status" value="5"/>
</dbReference>
<dbReference type="InterPro" id="IPR053192">
    <property type="entry name" value="Vacuole_Formation_Reg"/>
</dbReference>
<evidence type="ECO:0000259" key="5">
    <source>
        <dbReference type="SMART" id="SM00249"/>
    </source>
</evidence>
<dbReference type="KEGG" id="crb:17897480"/>
<sequence>MDSNGAFHEVEKDGKLVLVYQHPKYCPIPTKTQSPSSFPDGLPLFLCPRIRRKQSEAYYTYPKTFPVNSSPEYFPTTTNSDNHHVLPLYWCNNRESDANGGCYICEGSNFGTDYYFCNYCTIKLHKECVQSPPIIKHPYHPEHSLQLFFHDDSNRKIKCLCCGRRAHWLVYHCTICYAYMHPICAMKPIPFVIDPPKNHVHPLTFFARQTSLTCNICGMLRKINPTYVCFRCNFVAHNDCMIFPHIIKISRHRHRISLTLSLPSREWLCGVCRSSISGDCAAYTCDACSDYVVHTICAIGKDVWDGKELEGVPEIFDKDDGPFEVISEGVILYFLHDHHLRLEVSIFYDENMICQACVLPIYEGNFYDCKECEFILHETCAKAPRRIQHALHPHPLILEVAEMYPYNTFRCDTCGRNSIGFAYGCRKRECDFKLDVRCASISEPFHYEGHEHPLFLALGPEIKPICHVCKTECLKPLNCIKCDFIVCFKCATLPYKARYKHDTHYLTISCGSEVREEEWCEVCERSLKDTCTNVFYWCNECFTTCHIECLIGGDPYIKPGQYFNKWVYKAKVLRKCNTTRPFCNSCKKRCLGKIYDLGYRIACSYECI</sequence>
<dbReference type="Pfam" id="PF22926">
    <property type="entry name" value="C1-like_CT"/>
    <property type="match status" value="1"/>
</dbReference>
<dbReference type="AlphaFoldDB" id="R0IH38"/>
<keyword evidence="1" id="KW-0479">Metal-binding</keyword>
<name>R0IH38_9BRAS</name>
<dbReference type="InterPro" id="IPR004146">
    <property type="entry name" value="DC1"/>
</dbReference>
<dbReference type="SMART" id="SM00249">
    <property type="entry name" value="PHD"/>
    <property type="match status" value="2"/>
</dbReference>
<dbReference type="PANTHER" id="PTHR32410:SF181">
    <property type="entry name" value="CYSTEINE_HISTIDINE-RICH C1 DOMAIN FAMILY PROTEIN"/>
    <property type="match status" value="1"/>
</dbReference>
<accession>R0IH38</accession>
<organism evidence="6 7">
    <name type="scientific">Capsella rubella</name>
    <dbReference type="NCBI Taxonomy" id="81985"/>
    <lineage>
        <taxon>Eukaryota</taxon>
        <taxon>Viridiplantae</taxon>
        <taxon>Streptophyta</taxon>
        <taxon>Embryophyta</taxon>
        <taxon>Tracheophyta</taxon>
        <taxon>Spermatophyta</taxon>
        <taxon>Magnoliopsida</taxon>
        <taxon>eudicotyledons</taxon>
        <taxon>Gunneridae</taxon>
        <taxon>Pentapetalae</taxon>
        <taxon>rosids</taxon>
        <taxon>malvids</taxon>
        <taxon>Brassicales</taxon>
        <taxon>Brassicaceae</taxon>
        <taxon>Camelineae</taxon>
        <taxon>Capsella</taxon>
    </lineage>
</organism>
<evidence type="ECO:0000256" key="1">
    <source>
        <dbReference type="ARBA" id="ARBA00022723"/>
    </source>
</evidence>
<gene>
    <name evidence="6" type="ORF">CARUB_v10012582mg</name>
</gene>
<evidence type="ECO:0000313" key="7">
    <source>
        <dbReference type="Proteomes" id="UP000029121"/>
    </source>
</evidence>
<protein>
    <recommendedName>
        <fullName evidence="5">Zinc finger PHD-type domain-containing protein</fullName>
    </recommendedName>
</protein>
<dbReference type="eggNOG" id="ENOG502SFKZ">
    <property type="taxonomic scope" value="Eukaryota"/>
</dbReference>
<dbReference type="InterPro" id="IPR046349">
    <property type="entry name" value="C1-like_sf"/>
</dbReference>
<evidence type="ECO:0000256" key="4">
    <source>
        <dbReference type="ARBA" id="ARBA00022833"/>
    </source>
</evidence>
<feature type="domain" description="Zinc finger PHD-type" evidence="5">
    <location>
        <begin position="213"/>
        <end position="273"/>
    </location>
</feature>
<feature type="domain" description="Zinc finger PHD-type" evidence="5">
    <location>
        <begin position="353"/>
        <end position="415"/>
    </location>
</feature>
<keyword evidence="4" id="KW-0862">Zinc</keyword>
<evidence type="ECO:0000256" key="2">
    <source>
        <dbReference type="ARBA" id="ARBA00022737"/>
    </source>
</evidence>
<dbReference type="GO" id="GO:0008270">
    <property type="term" value="F:zinc ion binding"/>
    <property type="evidence" value="ECO:0007669"/>
    <property type="project" value="UniProtKB-KW"/>
</dbReference>
<dbReference type="EMBL" id="KB870805">
    <property type="protein sequence ID" value="EOA36138.1"/>
    <property type="molecule type" value="Genomic_DNA"/>
</dbReference>
<dbReference type="Proteomes" id="UP000029121">
    <property type="component" value="Unassembled WGS sequence"/>
</dbReference>
<dbReference type="InterPro" id="IPR001965">
    <property type="entry name" value="Znf_PHD"/>
</dbReference>